<sequence length="198" mass="22029">MTRQLRTLAACVLAAAVAEAAPLVARAQNSNKPKKNSISRRTLLLATLLPLLCLVLIGASLCACEMRSRMRQKAYTHAAPTSYEQMAEMRESAAKELANRRKSMREESRQSRRISMKEAMEVLDDGAEPRQTQRDSVQAMFSRFEVPTEPVPPLPKEFEQPLGRARSKSESRGSKPKKEGKVRKHFRAGSASSIGKAF</sequence>
<name>A0ABR3QDN1_9TREE</name>
<accession>A0ABR3QDN1</accession>
<feature type="signal peptide" evidence="3">
    <location>
        <begin position="1"/>
        <end position="20"/>
    </location>
</feature>
<evidence type="ECO:0008006" key="6">
    <source>
        <dbReference type="Google" id="ProtNLM"/>
    </source>
</evidence>
<evidence type="ECO:0000256" key="1">
    <source>
        <dbReference type="SAM" id="MobiDB-lite"/>
    </source>
</evidence>
<evidence type="ECO:0000256" key="2">
    <source>
        <dbReference type="SAM" id="Phobius"/>
    </source>
</evidence>
<feature type="chain" id="PRO_5046421069" description="Transmembrane protein" evidence="3">
    <location>
        <begin position="21"/>
        <end position="198"/>
    </location>
</feature>
<feature type="region of interest" description="Disordered" evidence="1">
    <location>
        <begin position="92"/>
        <end position="115"/>
    </location>
</feature>
<dbReference type="GeneID" id="95981610"/>
<feature type="transmembrane region" description="Helical" evidence="2">
    <location>
        <begin position="43"/>
        <end position="64"/>
    </location>
</feature>
<evidence type="ECO:0000313" key="5">
    <source>
        <dbReference type="Proteomes" id="UP001565368"/>
    </source>
</evidence>
<keyword evidence="2" id="KW-0812">Transmembrane</keyword>
<organism evidence="4 5">
    <name type="scientific">Vanrija albida</name>
    <dbReference type="NCBI Taxonomy" id="181172"/>
    <lineage>
        <taxon>Eukaryota</taxon>
        <taxon>Fungi</taxon>
        <taxon>Dikarya</taxon>
        <taxon>Basidiomycota</taxon>
        <taxon>Agaricomycotina</taxon>
        <taxon>Tremellomycetes</taxon>
        <taxon>Trichosporonales</taxon>
        <taxon>Trichosporonaceae</taxon>
        <taxon>Vanrija</taxon>
    </lineage>
</organism>
<feature type="compositionally biased region" description="Basic and acidic residues" evidence="1">
    <location>
        <begin position="167"/>
        <end position="179"/>
    </location>
</feature>
<evidence type="ECO:0000313" key="4">
    <source>
        <dbReference type="EMBL" id="KAL1412819.1"/>
    </source>
</evidence>
<dbReference type="EMBL" id="JBBXJM010000001">
    <property type="protein sequence ID" value="KAL1412819.1"/>
    <property type="molecule type" value="Genomic_DNA"/>
</dbReference>
<protein>
    <recommendedName>
        <fullName evidence="6">Transmembrane protein</fullName>
    </recommendedName>
</protein>
<reference evidence="4 5" key="1">
    <citation type="submission" date="2023-08" db="EMBL/GenBank/DDBJ databases">
        <title>Annotated Genome Sequence of Vanrija albida AlHP1.</title>
        <authorList>
            <person name="Herzog R."/>
        </authorList>
    </citation>
    <scope>NUCLEOTIDE SEQUENCE [LARGE SCALE GENOMIC DNA]</scope>
    <source>
        <strain evidence="4 5">AlHP1</strain>
    </source>
</reference>
<dbReference type="Proteomes" id="UP001565368">
    <property type="component" value="Unassembled WGS sequence"/>
</dbReference>
<proteinExistence type="predicted"/>
<evidence type="ECO:0000256" key="3">
    <source>
        <dbReference type="SAM" id="SignalP"/>
    </source>
</evidence>
<keyword evidence="5" id="KW-1185">Reference proteome</keyword>
<keyword evidence="2" id="KW-0472">Membrane</keyword>
<gene>
    <name evidence="4" type="ORF">Q8F55_000567</name>
</gene>
<comment type="caution">
    <text evidence="4">The sequence shown here is derived from an EMBL/GenBank/DDBJ whole genome shotgun (WGS) entry which is preliminary data.</text>
</comment>
<keyword evidence="3" id="KW-0732">Signal</keyword>
<feature type="region of interest" description="Disordered" evidence="1">
    <location>
        <begin position="144"/>
        <end position="198"/>
    </location>
</feature>
<dbReference type="RefSeq" id="XP_069212763.1">
    <property type="nucleotide sequence ID" value="XM_069349219.1"/>
</dbReference>
<keyword evidence="2" id="KW-1133">Transmembrane helix</keyword>